<proteinExistence type="inferred from homology"/>
<dbReference type="PANTHER" id="PTHR42839">
    <property type="entry name" value="ISOCHORISMATE SYNTHASE ENTC"/>
    <property type="match status" value="1"/>
</dbReference>
<dbReference type="Pfam" id="PF00425">
    <property type="entry name" value="Chorismate_bind"/>
    <property type="match status" value="1"/>
</dbReference>
<reference evidence="7 8" key="1">
    <citation type="journal article" date="2012" name="ISME J.">
        <title>Genomic insights to SAR86, an abundant and uncultivated marine bacterial lineage.</title>
        <authorList>
            <person name="Dupont C.L."/>
            <person name="Rusch D.B."/>
            <person name="Yooseph S."/>
            <person name="Lombardo M.J."/>
            <person name="Richter R.A."/>
            <person name="Valas R."/>
            <person name="Novotny M."/>
            <person name="Yee-Greenbaum J."/>
            <person name="Selengut J.D."/>
            <person name="Haft D.H."/>
            <person name="Halpern A.L."/>
            <person name="Lasken R.S."/>
            <person name="Nealson K."/>
            <person name="Friedman R."/>
            <person name="Venter J.C."/>
        </authorList>
    </citation>
    <scope>NUCLEOTIDE SEQUENCE [LARGE SCALE GENOMIC DNA]</scope>
</reference>
<keyword evidence="4" id="KW-0413">Isomerase</keyword>
<gene>
    <name evidence="7" type="ORF">NT02SARS_1722</name>
</gene>
<comment type="catalytic activity">
    <reaction evidence="1">
        <text>chorismate = isochorismate</text>
        <dbReference type="Rhea" id="RHEA:18985"/>
        <dbReference type="ChEBI" id="CHEBI:29748"/>
        <dbReference type="ChEBI" id="CHEBI:29780"/>
        <dbReference type="EC" id="5.4.4.2"/>
    </reaction>
</comment>
<dbReference type="GO" id="GO:0008909">
    <property type="term" value="F:isochorismate synthase activity"/>
    <property type="evidence" value="ECO:0007669"/>
    <property type="project" value="UniProtKB-EC"/>
</dbReference>
<dbReference type="HOGENOM" id="CLU_006493_8_4_6"/>
<evidence type="ECO:0000313" key="7">
    <source>
        <dbReference type="EMBL" id="EJP74130.1"/>
    </source>
</evidence>
<accession>J4X6D8</accession>
<dbReference type="InterPro" id="IPR015890">
    <property type="entry name" value="Chorismate_C"/>
</dbReference>
<protein>
    <recommendedName>
        <fullName evidence="3">isochorismate synthase</fullName>
        <ecNumber evidence="3">5.4.4.2</ecNumber>
    </recommendedName>
    <alternativeName>
        <fullName evidence="5">Isochorismate mutase</fullName>
    </alternativeName>
</protein>
<dbReference type="InterPro" id="IPR004561">
    <property type="entry name" value="IsoChor_synthase"/>
</dbReference>
<evidence type="ECO:0000313" key="8">
    <source>
        <dbReference type="Proteomes" id="UP000010116"/>
    </source>
</evidence>
<dbReference type="SUPFAM" id="SSF56322">
    <property type="entry name" value="ADC synthase"/>
    <property type="match status" value="1"/>
</dbReference>
<dbReference type="NCBIfam" id="TIGR00543">
    <property type="entry name" value="isochor_syn"/>
    <property type="match status" value="1"/>
</dbReference>
<sequence>MSLPLPILPPSYCDEQTDLHPYLDDLISRSKTYNQSHFLSVTIETDYSDPLAILEEIHTEETPICYLEKPSKEFSIAAGEYLIVNRFSGEDRFLKGKEWAENIFQKIQVAGDHRVAGTGPTLFLSATFENEPSDSEQIPPLEIFLPRWQVVRKEGSNFIILNFEICPNSSTKNIIAEFNDQISKIRGLRYNNKNALDPKLINVGNPKENYDYEEAVEKALDEIKKQKLSKIVLSRQLSFQTDSQLPAFSIAHALREKFSDCHTFCISQPNHGLMVGATPERLLRTSGNSFETEALAGSAPRGVSAGKDAHWGKTLLGRDKEILEHKLVIQSILRRLSSIGINNCEEGKSRILRLANLQHAKTPLRAYPVTGIHPFEVLSALHPTPAMGGSPRDIALPLVKKLEKAPRGWYSGVMGWIDNRGRGEFVVPIRCGKISSKKLTLYAGAGLVDGSIAKQEKKETDWKLQAMLEVITGRTNLP</sequence>
<dbReference type="Proteomes" id="UP000010116">
    <property type="component" value="Unassembled WGS sequence"/>
</dbReference>
<dbReference type="InterPro" id="IPR005801">
    <property type="entry name" value="ADC_synthase"/>
</dbReference>
<evidence type="ECO:0000256" key="3">
    <source>
        <dbReference type="ARBA" id="ARBA00012824"/>
    </source>
</evidence>
<dbReference type="PANTHER" id="PTHR42839:SF2">
    <property type="entry name" value="ISOCHORISMATE SYNTHASE ENTC"/>
    <property type="match status" value="1"/>
</dbReference>
<evidence type="ECO:0000256" key="2">
    <source>
        <dbReference type="ARBA" id="ARBA00005297"/>
    </source>
</evidence>
<comment type="similarity">
    <text evidence="2">Belongs to the isochorismate synthase family.</text>
</comment>
<evidence type="ECO:0000259" key="6">
    <source>
        <dbReference type="Pfam" id="PF00425"/>
    </source>
</evidence>
<dbReference type="Gene3D" id="3.60.120.10">
    <property type="entry name" value="Anthranilate synthase"/>
    <property type="match status" value="1"/>
</dbReference>
<feature type="domain" description="Chorismate-utilising enzyme C-terminal" evidence="6">
    <location>
        <begin position="211"/>
        <end position="463"/>
    </location>
</feature>
<dbReference type="EC" id="5.4.4.2" evidence="3"/>
<evidence type="ECO:0000256" key="4">
    <source>
        <dbReference type="ARBA" id="ARBA00023235"/>
    </source>
</evidence>
<evidence type="ECO:0000256" key="1">
    <source>
        <dbReference type="ARBA" id="ARBA00000799"/>
    </source>
</evidence>
<organism evidence="7 8">
    <name type="scientific">SAR86 cluster bacterium SAR86B</name>
    <dbReference type="NCBI Taxonomy" id="1123867"/>
    <lineage>
        <taxon>Bacteria</taxon>
        <taxon>Pseudomonadati</taxon>
        <taxon>Pseudomonadota</taxon>
        <taxon>Gammaproteobacteria</taxon>
        <taxon>SAR86 cluster</taxon>
    </lineage>
</organism>
<evidence type="ECO:0000256" key="5">
    <source>
        <dbReference type="ARBA" id="ARBA00041564"/>
    </source>
</evidence>
<dbReference type="EMBL" id="JH611160">
    <property type="protein sequence ID" value="EJP74130.1"/>
    <property type="molecule type" value="Genomic_DNA"/>
</dbReference>
<dbReference type="AlphaFoldDB" id="J4X6D8"/>
<name>J4X6D8_9GAMM</name>